<evidence type="ECO:0000313" key="3">
    <source>
        <dbReference type="Proteomes" id="UP001396334"/>
    </source>
</evidence>
<reference evidence="2 3" key="1">
    <citation type="journal article" date="2024" name="G3 (Bethesda)">
        <title>Genome assembly of Hibiscus sabdariffa L. provides insights into metabolisms of medicinal natural products.</title>
        <authorList>
            <person name="Kim T."/>
        </authorList>
    </citation>
    <scope>NUCLEOTIDE SEQUENCE [LARGE SCALE GENOMIC DNA]</scope>
    <source>
        <strain evidence="2">TK-2024</strain>
        <tissue evidence="2">Old leaves</tissue>
    </source>
</reference>
<sequence>MIGQVVKVDLNKPLLSCIGIDDIIQKLKYEGLQQICFNCGCMGTQMTPEMWWLILPLLHKLTGNDKDVPTSLKGKKFDLFGPWMVAEARCRRTMKLTRVEASKGNVVEAVQGSRFTILDENGSFDEAPAKAASMFTFVPPATIEVGCTIGQGSEVTKKSVVPATTIVHNEAYVKPIDGKIAKARNYVGEGSKEGDKRGFQIRKPPELRSSPKVSVTDWAHNLAQQLHEVGQQYLENSLKSSG</sequence>
<evidence type="ECO:0000313" key="2">
    <source>
        <dbReference type="EMBL" id="KAK9024388.1"/>
    </source>
</evidence>
<organism evidence="2 3">
    <name type="scientific">Hibiscus sabdariffa</name>
    <name type="common">roselle</name>
    <dbReference type="NCBI Taxonomy" id="183260"/>
    <lineage>
        <taxon>Eukaryota</taxon>
        <taxon>Viridiplantae</taxon>
        <taxon>Streptophyta</taxon>
        <taxon>Embryophyta</taxon>
        <taxon>Tracheophyta</taxon>
        <taxon>Spermatophyta</taxon>
        <taxon>Magnoliopsida</taxon>
        <taxon>eudicotyledons</taxon>
        <taxon>Gunneridae</taxon>
        <taxon>Pentapetalae</taxon>
        <taxon>rosids</taxon>
        <taxon>malvids</taxon>
        <taxon>Malvales</taxon>
        <taxon>Malvaceae</taxon>
        <taxon>Malvoideae</taxon>
        <taxon>Hibiscus</taxon>
    </lineage>
</organism>
<keyword evidence="3" id="KW-1185">Reference proteome</keyword>
<protein>
    <submittedName>
        <fullName evidence="2">Uncharacterized protein</fullName>
    </submittedName>
</protein>
<name>A0ABR2SGT2_9ROSI</name>
<dbReference type="Proteomes" id="UP001396334">
    <property type="component" value="Unassembled WGS sequence"/>
</dbReference>
<comment type="caution">
    <text evidence="2">The sequence shown here is derived from an EMBL/GenBank/DDBJ whole genome shotgun (WGS) entry which is preliminary data.</text>
</comment>
<feature type="region of interest" description="Disordered" evidence="1">
    <location>
        <begin position="189"/>
        <end position="212"/>
    </location>
</feature>
<gene>
    <name evidence="2" type="ORF">V6N11_004552</name>
</gene>
<accession>A0ABR2SGT2</accession>
<proteinExistence type="predicted"/>
<dbReference type="EMBL" id="JBBPBN010000015">
    <property type="protein sequence ID" value="KAK9024388.1"/>
    <property type="molecule type" value="Genomic_DNA"/>
</dbReference>
<feature type="compositionally biased region" description="Basic and acidic residues" evidence="1">
    <location>
        <begin position="190"/>
        <end position="206"/>
    </location>
</feature>
<evidence type="ECO:0000256" key="1">
    <source>
        <dbReference type="SAM" id="MobiDB-lite"/>
    </source>
</evidence>